<evidence type="ECO:0000256" key="1">
    <source>
        <dbReference type="SAM" id="Phobius"/>
    </source>
</evidence>
<evidence type="ECO:0000313" key="3">
    <source>
        <dbReference type="Proteomes" id="UP000011910"/>
    </source>
</evidence>
<dbReference type="AlphaFoldDB" id="M7NAF4"/>
<feature type="transmembrane region" description="Helical" evidence="1">
    <location>
        <begin position="31"/>
        <end position="53"/>
    </location>
</feature>
<name>M7NAF4_9BACT</name>
<keyword evidence="3" id="KW-1185">Reference proteome</keyword>
<dbReference type="Proteomes" id="UP000011910">
    <property type="component" value="Unassembled WGS sequence"/>
</dbReference>
<dbReference type="EMBL" id="AODQ01000009">
    <property type="protein sequence ID" value="EMR04232.1"/>
    <property type="molecule type" value="Genomic_DNA"/>
</dbReference>
<proteinExistence type="predicted"/>
<keyword evidence="1" id="KW-0472">Membrane</keyword>
<evidence type="ECO:0000313" key="2">
    <source>
        <dbReference type="EMBL" id="EMR04232.1"/>
    </source>
</evidence>
<protein>
    <submittedName>
        <fullName evidence="2">Uncharacterized protein</fullName>
    </submittedName>
</protein>
<sequence length="62" mass="6402">MLRGLFKLYLLRRLAGGAGGRGSGGRIKRGLGCGCIGILLVLVVLGVLLWVFMGSGGDSPGW</sequence>
<keyword evidence="1" id="KW-1133">Transmembrane helix</keyword>
<reference evidence="2 3" key="1">
    <citation type="journal article" date="2013" name="Genome Announc.">
        <title>Draft Genome Sequence of Cesiribacter andamanensis Strain AMV16T, Isolated from a Soil Sample from a Mud Volcano in the Andaman Islands, India.</title>
        <authorList>
            <person name="Shivaji S."/>
            <person name="Ara S."/>
            <person name="Begum Z."/>
            <person name="Srinivas T.N."/>
            <person name="Singh A."/>
            <person name="Kumar Pinnaka A."/>
        </authorList>
    </citation>
    <scope>NUCLEOTIDE SEQUENCE [LARGE SCALE GENOMIC DNA]</scope>
    <source>
        <strain evidence="2 3">AMV16</strain>
    </source>
</reference>
<comment type="caution">
    <text evidence="2">The sequence shown here is derived from an EMBL/GenBank/DDBJ whole genome shotgun (WGS) entry which is preliminary data.</text>
</comment>
<organism evidence="2 3">
    <name type="scientific">Cesiribacter andamanensis AMV16</name>
    <dbReference type="NCBI Taxonomy" id="1279009"/>
    <lineage>
        <taxon>Bacteria</taxon>
        <taxon>Pseudomonadati</taxon>
        <taxon>Bacteroidota</taxon>
        <taxon>Cytophagia</taxon>
        <taxon>Cytophagales</taxon>
        <taxon>Cesiribacteraceae</taxon>
        <taxon>Cesiribacter</taxon>
    </lineage>
</organism>
<keyword evidence="1" id="KW-0812">Transmembrane</keyword>
<accession>M7NAF4</accession>
<gene>
    <name evidence="2" type="ORF">ADICEAN_00640</name>
</gene>